<protein>
    <recommendedName>
        <fullName evidence="3">YopX protein domain-containing protein</fullName>
    </recommendedName>
</protein>
<accession>A0ABV1JHS1</accession>
<organism evidence="1 2">
    <name type="scientific">Raoultibacter massiliensis</name>
    <dbReference type="NCBI Taxonomy" id="1852371"/>
    <lineage>
        <taxon>Bacteria</taxon>
        <taxon>Bacillati</taxon>
        <taxon>Actinomycetota</taxon>
        <taxon>Coriobacteriia</taxon>
        <taxon>Eggerthellales</taxon>
        <taxon>Eggerthellaceae</taxon>
        <taxon>Raoultibacter</taxon>
    </lineage>
</organism>
<name>A0ABV1JHS1_9ACTN</name>
<reference evidence="1 2" key="1">
    <citation type="submission" date="2024-04" db="EMBL/GenBank/DDBJ databases">
        <title>Human intestinal bacterial collection.</title>
        <authorList>
            <person name="Pauvert C."/>
            <person name="Hitch T.C.A."/>
            <person name="Clavel T."/>
        </authorList>
    </citation>
    <scope>NUCLEOTIDE SEQUENCE [LARGE SCALE GENOMIC DNA]</scope>
    <source>
        <strain evidence="1 2">CLA-KB-H42</strain>
    </source>
</reference>
<proteinExistence type="predicted"/>
<sequence length="200" mass="22653">MGNRAVITTPDRQIGIYLHWNGGRDTVEPLLKYCELKGYRAPSADTYGWARLCQVIGNFFGGALSVGIGRYTDDDSMDPGDNGIYIIEGWKIVDRIPPYDGFIEQDEHDFDEMLRAFDESMPEDERLGGVLDADEVPSSELILGDEVWVLEFDGHWKHYPMVGTTEDGVPLIARYDHDGDWSWNSNNHVKTESVLIVPRK</sequence>
<comment type="caution">
    <text evidence="1">The sequence shown here is derived from an EMBL/GenBank/DDBJ whole genome shotgun (WGS) entry which is preliminary data.</text>
</comment>
<gene>
    <name evidence="1" type="ORF">AAA083_14960</name>
</gene>
<dbReference type="EMBL" id="JBBNOP010000021">
    <property type="protein sequence ID" value="MEQ3364278.1"/>
    <property type="molecule type" value="Genomic_DNA"/>
</dbReference>
<evidence type="ECO:0000313" key="1">
    <source>
        <dbReference type="EMBL" id="MEQ3364278.1"/>
    </source>
</evidence>
<evidence type="ECO:0008006" key="3">
    <source>
        <dbReference type="Google" id="ProtNLM"/>
    </source>
</evidence>
<dbReference type="Proteomes" id="UP001487305">
    <property type="component" value="Unassembled WGS sequence"/>
</dbReference>
<keyword evidence="2" id="KW-1185">Reference proteome</keyword>
<evidence type="ECO:0000313" key="2">
    <source>
        <dbReference type="Proteomes" id="UP001487305"/>
    </source>
</evidence>
<dbReference type="RefSeq" id="WP_349227981.1">
    <property type="nucleotide sequence ID" value="NZ_JBBNOP010000021.1"/>
</dbReference>